<comment type="subcellular location">
    <subcellularLocation>
        <location evidence="1">Membrane</location>
        <topology evidence="1">Multi-pass membrane protein</topology>
    </subcellularLocation>
</comment>
<dbReference type="PANTHER" id="PTHR11048">
    <property type="entry name" value="PRENYLTRANSFERASES"/>
    <property type="match status" value="1"/>
</dbReference>
<evidence type="ECO:0000256" key="1">
    <source>
        <dbReference type="ARBA" id="ARBA00004141"/>
    </source>
</evidence>
<evidence type="ECO:0000256" key="4">
    <source>
        <dbReference type="ARBA" id="ARBA00023136"/>
    </source>
</evidence>
<evidence type="ECO:0000256" key="3">
    <source>
        <dbReference type="ARBA" id="ARBA00022989"/>
    </source>
</evidence>
<protein>
    <submittedName>
        <fullName evidence="6">4-hydroxybenzoate polyprenyltransferase</fullName>
    </submittedName>
</protein>
<evidence type="ECO:0000313" key="6">
    <source>
        <dbReference type="EMBL" id="MBP2327014.1"/>
    </source>
</evidence>
<dbReference type="Gene3D" id="1.10.357.140">
    <property type="entry name" value="UbiA prenyltransferase"/>
    <property type="match status" value="1"/>
</dbReference>
<feature type="transmembrane region" description="Helical" evidence="5">
    <location>
        <begin position="147"/>
        <end position="166"/>
    </location>
</feature>
<proteinExistence type="predicted"/>
<dbReference type="Proteomes" id="UP001519332">
    <property type="component" value="Unassembled WGS sequence"/>
</dbReference>
<dbReference type="InterPro" id="IPR000537">
    <property type="entry name" value="UbiA_prenyltransferase"/>
</dbReference>
<accession>A0ABS4TRI2</accession>
<dbReference type="Pfam" id="PF01040">
    <property type="entry name" value="UbiA"/>
    <property type="match status" value="1"/>
</dbReference>
<evidence type="ECO:0000256" key="5">
    <source>
        <dbReference type="SAM" id="Phobius"/>
    </source>
</evidence>
<dbReference type="InterPro" id="IPR039653">
    <property type="entry name" value="Prenyltransferase"/>
</dbReference>
<sequence>MLLSDFTESAVRHRRGRLADLLTLLRPLHSMKSLLLVPIAFVDASGWTLRELAEVGWAAAVFTVAAACVYVANDITDRDRDRHHPAKRLRPIAAGRVSVRSGWLCHAGLLVLLGLLIGFAPGGPYWPVLVYLALNIAYRYVFKQIPLLDVGVIALGFVLRIVQGYVAIGATVSDWLLVTVFSLALLLLFGKRRYELLTAGPEHRPTLRGYSVELTNQLLPLTSVLAMVAGLAYLATDAPFGPYRHMAVLVSAPFALFVLFRYLQVLLVDGGGGDPVRTLLRDRVIVVLCLLWAGALAVALVLARHPVL</sequence>
<gene>
    <name evidence="6" type="ORF">JOF56_007399</name>
</gene>
<feature type="transmembrane region" description="Helical" evidence="5">
    <location>
        <begin position="172"/>
        <end position="189"/>
    </location>
</feature>
<keyword evidence="4 5" id="KW-0472">Membrane</keyword>
<feature type="transmembrane region" description="Helical" evidence="5">
    <location>
        <begin position="55"/>
        <end position="76"/>
    </location>
</feature>
<evidence type="ECO:0000256" key="2">
    <source>
        <dbReference type="ARBA" id="ARBA00022692"/>
    </source>
</evidence>
<keyword evidence="2 5" id="KW-0812">Transmembrane</keyword>
<feature type="transmembrane region" description="Helical" evidence="5">
    <location>
        <begin position="218"/>
        <end position="236"/>
    </location>
</feature>
<reference evidence="6 7" key="1">
    <citation type="submission" date="2021-03" db="EMBL/GenBank/DDBJ databases">
        <title>Sequencing the genomes of 1000 actinobacteria strains.</title>
        <authorList>
            <person name="Klenk H.-P."/>
        </authorList>
    </citation>
    <scope>NUCLEOTIDE SEQUENCE [LARGE SCALE GENOMIC DNA]</scope>
    <source>
        <strain evidence="6 7">DSM 46670</strain>
    </source>
</reference>
<feature type="transmembrane region" description="Helical" evidence="5">
    <location>
        <begin position="97"/>
        <end position="119"/>
    </location>
</feature>
<comment type="caution">
    <text evidence="6">The sequence shown here is derived from an EMBL/GenBank/DDBJ whole genome shotgun (WGS) entry which is preliminary data.</text>
</comment>
<organism evidence="6 7">
    <name type="scientific">Kibdelosporangium banguiense</name>
    <dbReference type="NCBI Taxonomy" id="1365924"/>
    <lineage>
        <taxon>Bacteria</taxon>
        <taxon>Bacillati</taxon>
        <taxon>Actinomycetota</taxon>
        <taxon>Actinomycetes</taxon>
        <taxon>Pseudonocardiales</taxon>
        <taxon>Pseudonocardiaceae</taxon>
        <taxon>Kibdelosporangium</taxon>
    </lineage>
</organism>
<dbReference type="InterPro" id="IPR044878">
    <property type="entry name" value="UbiA_sf"/>
</dbReference>
<feature type="transmembrane region" description="Helical" evidence="5">
    <location>
        <begin position="242"/>
        <end position="263"/>
    </location>
</feature>
<keyword evidence="7" id="KW-1185">Reference proteome</keyword>
<dbReference type="CDD" id="cd13963">
    <property type="entry name" value="PT_UbiA_2"/>
    <property type="match status" value="1"/>
</dbReference>
<dbReference type="RefSeq" id="WP_209644015.1">
    <property type="nucleotide sequence ID" value="NZ_JAGINW010000001.1"/>
</dbReference>
<evidence type="ECO:0000313" key="7">
    <source>
        <dbReference type="Proteomes" id="UP001519332"/>
    </source>
</evidence>
<feature type="transmembrane region" description="Helical" evidence="5">
    <location>
        <begin position="125"/>
        <end position="142"/>
    </location>
</feature>
<dbReference type="EMBL" id="JAGINW010000001">
    <property type="protein sequence ID" value="MBP2327014.1"/>
    <property type="molecule type" value="Genomic_DNA"/>
</dbReference>
<dbReference type="PANTHER" id="PTHR11048:SF5">
    <property type="entry name" value="DECAPRENYL-PHOSPHATE PHOSPHORIBOSYLTRANSFERASE"/>
    <property type="match status" value="1"/>
</dbReference>
<feature type="transmembrane region" description="Helical" evidence="5">
    <location>
        <begin position="284"/>
        <end position="303"/>
    </location>
</feature>
<keyword evidence="3 5" id="KW-1133">Transmembrane helix</keyword>
<name>A0ABS4TRI2_9PSEU</name>